<dbReference type="GO" id="GO:0016887">
    <property type="term" value="F:ATP hydrolysis activity"/>
    <property type="evidence" value="ECO:0007669"/>
    <property type="project" value="InterPro"/>
</dbReference>
<gene>
    <name evidence="3" type="ORF">F1737_02415</name>
</gene>
<proteinExistence type="inferred from homology"/>
<dbReference type="Gene3D" id="3.30.450.370">
    <property type="match status" value="1"/>
</dbReference>
<name>A0AA97FCC8_9EURY</name>
<evidence type="ECO:0000256" key="1">
    <source>
        <dbReference type="ARBA" id="ARBA00006611"/>
    </source>
</evidence>
<reference evidence="3 4" key="1">
    <citation type="submission" date="2019-09" db="EMBL/GenBank/DDBJ databases">
        <title>The complete genome of Methanoplanus sp. FWC-SCC4.</title>
        <authorList>
            <person name="Chen S.-C."/>
            <person name="Zhou Y.-Z."/>
            <person name="Lai M.-C."/>
        </authorList>
    </citation>
    <scope>NUCLEOTIDE SEQUENCE [LARGE SCALE GENOMIC DNA]</scope>
    <source>
        <strain evidence="3 4">FWC-SCC4</strain>
    </source>
</reference>
<protein>
    <submittedName>
        <fullName evidence="3">Type II/IV secretion system ATPase subunit</fullName>
    </submittedName>
</protein>
<evidence type="ECO:0000313" key="4">
    <source>
        <dbReference type="Proteomes" id="UP001301797"/>
    </source>
</evidence>
<dbReference type="RefSeq" id="WP_317137192.1">
    <property type="nucleotide sequence ID" value="NZ_CP043875.1"/>
</dbReference>
<dbReference type="Gene3D" id="1.10.390.40">
    <property type="match status" value="1"/>
</dbReference>
<dbReference type="InterPro" id="IPR027417">
    <property type="entry name" value="P-loop_NTPase"/>
</dbReference>
<comment type="similarity">
    <text evidence="1">Belongs to the GSP E family.</text>
</comment>
<dbReference type="PANTHER" id="PTHR30486:SF14">
    <property type="entry name" value="FLAGELLA ACCESSORY PROTEIN I"/>
    <property type="match status" value="1"/>
</dbReference>
<keyword evidence="4" id="KW-1185">Reference proteome</keyword>
<evidence type="ECO:0000313" key="3">
    <source>
        <dbReference type="EMBL" id="WOF15619.1"/>
    </source>
</evidence>
<dbReference type="Proteomes" id="UP001301797">
    <property type="component" value="Chromosome"/>
</dbReference>
<dbReference type="InterPro" id="IPR001482">
    <property type="entry name" value="T2SS/T4SS_dom"/>
</dbReference>
<organism evidence="3 4">
    <name type="scientific">Methanochimaera problematica</name>
    <dbReference type="NCBI Taxonomy" id="2609417"/>
    <lineage>
        <taxon>Archaea</taxon>
        <taxon>Methanobacteriati</taxon>
        <taxon>Methanobacteriota</taxon>
        <taxon>Stenosarchaea group</taxon>
        <taxon>Methanomicrobia</taxon>
        <taxon>Methanomicrobiales</taxon>
        <taxon>Methanomicrobiaceae</taxon>
        <taxon>Methanochimaera</taxon>
    </lineage>
</organism>
<accession>A0AA97FCC8</accession>
<evidence type="ECO:0000259" key="2">
    <source>
        <dbReference type="Pfam" id="PF00437"/>
    </source>
</evidence>
<dbReference type="Gene3D" id="3.40.50.300">
    <property type="entry name" value="P-loop containing nucleotide triphosphate hydrolases"/>
    <property type="match status" value="1"/>
</dbReference>
<dbReference type="KEGG" id="mefw:F1737_02415"/>
<dbReference type="GeneID" id="85228986"/>
<dbReference type="Pfam" id="PF00437">
    <property type="entry name" value="T2SSE"/>
    <property type="match status" value="1"/>
</dbReference>
<sequence>MGSLSANINLPFQPEELDEEDDIYSNYESSALYRMLPANAKEYVAHSPHLLEYLQMFPVNIHGIPLFFSELKRELKGLENPNVIYPVNEFTFIHIFSDPEDVRNYYIPIEPSFMHSVSDAMPLIEKKLIDLIDVLEEDPITEEERREVLKRVLKEVIYIKKPDENIAMLTGEAETGKTGFKDKIVKFLNTDFTAQKETGELAGSKISQTPDGKVILSMAEYRSIEYLLIRDKIEMGILNPFLADTYNEDITCDGVGPIFVEHKIFKGLKSAVEFKYSEEIDEFVIKMAERIKRPITYKNPIVDATLPDGSRINIVYGTEISKHGSNFTIRKFAEDPPSILALIEWKTTDYMVAGYLWICIEFGMSLFMSGETASGKTTSLNALTSFIAPESKIVTIEDTPELQVPHKNWTRQVSKGKGKGEGDGGDITMFDLLRAALRQRPNYILVGEIRGSEGAVAFGAMQTGHPVMSTFHAASVEKLIQRLCSDPINIPMTHVDNLNLVIIQSAVRRPDGSTVRRMLSINELVGYDPETGGFSFVSMFVWNPVTDEFDFPGKGSSYLLENKIGTLLGIPDNKKSEMYFEVEKRAKILQRLHKAGYMGFWDLYHMMTKVKKQGLLKIEF</sequence>
<dbReference type="AlphaFoldDB" id="A0AA97FCC8"/>
<dbReference type="EMBL" id="CP043875">
    <property type="protein sequence ID" value="WOF15619.1"/>
    <property type="molecule type" value="Genomic_DNA"/>
</dbReference>
<dbReference type="SUPFAM" id="SSF52540">
    <property type="entry name" value="P-loop containing nucleoside triphosphate hydrolases"/>
    <property type="match status" value="1"/>
</dbReference>
<feature type="domain" description="Bacterial type II secretion system protein E" evidence="2">
    <location>
        <begin position="270"/>
        <end position="509"/>
    </location>
</feature>
<dbReference type="CDD" id="cd01130">
    <property type="entry name" value="VirB11-like_ATPase"/>
    <property type="match status" value="1"/>
</dbReference>
<dbReference type="PANTHER" id="PTHR30486">
    <property type="entry name" value="TWITCHING MOTILITY PROTEIN PILT"/>
    <property type="match status" value="1"/>
</dbReference>
<dbReference type="InterPro" id="IPR050921">
    <property type="entry name" value="T4SS_GSP_E_ATPase"/>
</dbReference>